<reference evidence="1 2" key="1">
    <citation type="journal article" date="2022" name="Plant J.">
        <title>Chromosome-level genome of Camellia lanceoleosa provides a valuable resource for understanding genome evolution and self-incompatibility.</title>
        <authorList>
            <person name="Gong W."/>
            <person name="Xiao S."/>
            <person name="Wang L."/>
            <person name="Liao Z."/>
            <person name="Chang Y."/>
            <person name="Mo W."/>
            <person name="Hu G."/>
            <person name="Li W."/>
            <person name="Zhao G."/>
            <person name="Zhu H."/>
            <person name="Hu X."/>
            <person name="Ji K."/>
            <person name="Xiang X."/>
            <person name="Song Q."/>
            <person name="Yuan D."/>
            <person name="Jin S."/>
            <person name="Zhang L."/>
        </authorList>
    </citation>
    <scope>NUCLEOTIDE SEQUENCE [LARGE SCALE GENOMIC DNA]</scope>
    <source>
        <strain evidence="1">SQ_2022a</strain>
    </source>
</reference>
<protein>
    <submittedName>
        <fullName evidence="1">Uncharacterized protein</fullName>
    </submittedName>
</protein>
<sequence>MLTTIGSSFQVEIAQNIVDQLVRQGYGGNLINQHQLYSHTGNFSQASQGNVSMPPVTGGHPSYTAEGSVNLIWNYDTQQAKSLPQNILDQQTHGCGGNMINQHQQDGRIGNFSQASQGIMSTPHITRSVPSYAAQGAINPISNSYTQQSKSDNDLSKWHPFASSTQVPMDSFMKNDDFQKWNAFESITKRVPVNPFLDTDDLPEWYPSESGPRQVLRNPFLDTDDFPEWNPSKSGPRQVLRNPFLDTDDLPEWNPSESGPRQVLRNPFLDTDDLPEWNPSETGPRQVSRNLSLDTNDLTEWNPRH</sequence>
<dbReference type="Proteomes" id="UP001060215">
    <property type="component" value="Chromosome 9"/>
</dbReference>
<evidence type="ECO:0000313" key="1">
    <source>
        <dbReference type="EMBL" id="KAI8002877.1"/>
    </source>
</evidence>
<dbReference type="EMBL" id="CM045766">
    <property type="protein sequence ID" value="KAI8002877.1"/>
    <property type="molecule type" value="Genomic_DNA"/>
</dbReference>
<name>A0ACC0GQZ7_9ERIC</name>
<comment type="caution">
    <text evidence="1">The sequence shown here is derived from an EMBL/GenBank/DDBJ whole genome shotgun (WGS) entry which is preliminary data.</text>
</comment>
<gene>
    <name evidence="1" type="ORF">LOK49_LG08G02180</name>
</gene>
<evidence type="ECO:0000313" key="2">
    <source>
        <dbReference type="Proteomes" id="UP001060215"/>
    </source>
</evidence>
<proteinExistence type="predicted"/>
<organism evidence="1 2">
    <name type="scientific">Camellia lanceoleosa</name>
    <dbReference type="NCBI Taxonomy" id="1840588"/>
    <lineage>
        <taxon>Eukaryota</taxon>
        <taxon>Viridiplantae</taxon>
        <taxon>Streptophyta</taxon>
        <taxon>Embryophyta</taxon>
        <taxon>Tracheophyta</taxon>
        <taxon>Spermatophyta</taxon>
        <taxon>Magnoliopsida</taxon>
        <taxon>eudicotyledons</taxon>
        <taxon>Gunneridae</taxon>
        <taxon>Pentapetalae</taxon>
        <taxon>asterids</taxon>
        <taxon>Ericales</taxon>
        <taxon>Theaceae</taxon>
        <taxon>Camellia</taxon>
    </lineage>
</organism>
<accession>A0ACC0GQZ7</accession>
<keyword evidence="2" id="KW-1185">Reference proteome</keyword>